<name>A0A8J7AQP6_9CYAN</name>
<dbReference type="Pfam" id="PF06078">
    <property type="entry name" value="DUF937"/>
    <property type="match status" value="1"/>
</dbReference>
<evidence type="ECO:0000313" key="2">
    <source>
        <dbReference type="Proteomes" id="UP000636505"/>
    </source>
</evidence>
<keyword evidence="2" id="KW-1185">Reference proteome</keyword>
<dbReference type="EMBL" id="JADEXG010000042">
    <property type="protein sequence ID" value="MBE9078879.1"/>
    <property type="molecule type" value="Genomic_DNA"/>
</dbReference>
<dbReference type="InterPro" id="IPR009282">
    <property type="entry name" value="DUF937"/>
</dbReference>
<dbReference type="PROSITE" id="PS00018">
    <property type="entry name" value="EF_HAND_1"/>
    <property type="match status" value="1"/>
</dbReference>
<dbReference type="Proteomes" id="UP000636505">
    <property type="component" value="Unassembled WGS sequence"/>
</dbReference>
<proteinExistence type="predicted"/>
<evidence type="ECO:0000313" key="1">
    <source>
        <dbReference type="EMBL" id="MBE9078879.1"/>
    </source>
</evidence>
<accession>A0A8J7AQP6</accession>
<dbReference type="InterPro" id="IPR018247">
    <property type="entry name" value="EF_Hand_1_Ca_BS"/>
</dbReference>
<sequence length="171" mass="18115">MGLFDQVASAIQDPNRQASNGQISQIMSAAQQIGQQNNADPSTMQQAMSVVGSFVRSSLREKRQAEGDAAAQAIVNRSSDNGTAAIQQLFSAGRQQQMTEAVSQRTGLSMSQVQSMLPVLVPLVMKLLSSGSNRTGVTAGNSNNILSTFLDADNDGDVDMGDMLSMAGRFR</sequence>
<reference evidence="1" key="1">
    <citation type="submission" date="2020-10" db="EMBL/GenBank/DDBJ databases">
        <authorList>
            <person name="Castelo-Branco R."/>
            <person name="Eusebio N."/>
            <person name="Adriana R."/>
            <person name="Vieira A."/>
            <person name="Brugerolle De Fraissinette N."/>
            <person name="Rezende De Castro R."/>
            <person name="Schneider M.P."/>
            <person name="Vasconcelos V."/>
            <person name="Leao P.N."/>
        </authorList>
    </citation>
    <scope>NUCLEOTIDE SEQUENCE</scope>
    <source>
        <strain evidence="1">LEGE 07310</strain>
    </source>
</reference>
<dbReference type="AlphaFoldDB" id="A0A8J7AQP6"/>
<dbReference type="RefSeq" id="WP_193909166.1">
    <property type="nucleotide sequence ID" value="NZ_JADEXG010000042.1"/>
</dbReference>
<comment type="caution">
    <text evidence="1">The sequence shown here is derived from an EMBL/GenBank/DDBJ whole genome shotgun (WGS) entry which is preliminary data.</text>
</comment>
<gene>
    <name evidence="1" type="ORF">IQ241_16530</name>
</gene>
<organism evidence="1 2">
    <name type="scientific">Vasconcelosia minhoensis LEGE 07310</name>
    <dbReference type="NCBI Taxonomy" id="915328"/>
    <lineage>
        <taxon>Bacteria</taxon>
        <taxon>Bacillati</taxon>
        <taxon>Cyanobacteriota</taxon>
        <taxon>Cyanophyceae</taxon>
        <taxon>Nodosilineales</taxon>
        <taxon>Cymatolegaceae</taxon>
        <taxon>Vasconcelosia</taxon>
        <taxon>Vasconcelosia minhoensis</taxon>
    </lineage>
</organism>
<protein>
    <submittedName>
        <fullName evidence="1">DUF937 domain-containing protein</fullName>
    </submittedName>
</protein>